<sequence length="106" mass="11754">MTQEIRAHGQDRQDAGLDAVVWGSCPAGTGWFWMARHTAWDGTVRRTAHGWRETRDDATREGAAAARRLAAGTRAQVFLRRRAAEYALRILLEESGAAAARRPAPR</sequence>
<evidence type="ECO:0000313" key="2">
    <source>
        <dbReference type="Proteomes" id="UP000033551"/>
    </source>
</evidence>
<dbReference type="PATRIC" id="fig|68223.7.peg.1797"/>
<keyword evidence="2" id="KW-1185">Reference proteome</keyword>
<protein>
    <submittedName>
        <fullName evidence="1">Uncharacterized protein</fullName>
    </submittedName>
</protein>
<gene>
    <name evidence="1" type="ORF">VR44_27795</name>
</gene>
<accession>A0A0F4J0U2</accession>
<dbReference type="RefSeq" id="WP_045950360.1">
    <property type="nucleotide sequence ID" value="NZ_JZWV01000844.1"/>
</dbReference>
<dbReference type="OrthoDB" id="9919706at2"/>
<comment type="caution">
    <text evidence="1">The sequence shown here is derived from an EMBL/GenBank/DDBJ whole genome shotgun (WGS) entry which is preliminary data.</text>
</comment>
<proteinExistence type="predicted"/>
<name>A0A0F4J0U2_9ACTN</name>
<dbReference type="Proteomes" id="UP000033551">
    <property type="component" value="Unassembled WGS sequence"/>
</dbReference>
<reference evidence="1 2" key="1">
    <citation type="submission" date="2015-02" db="EMBL/GenBank/DDBJ databases">
        <authorList>
            <person name="Ju K.-S."/>
            <person name="Doroghazi J.R."/>
            <person name="Metcalf W."/>
        </authorList>
    </citation>
    <scope>NUCLEOTIDE SEQUENCE [LARGE SCALE GENOMIC DNA]</scope>
    <source>
        <strain evidence="1 2">NRRL ISP-5550</strain>
    </source>
</reference>
<dbReference type="AlphaFoldDB" id="A0A0F4J0U2"/>
<evidence type="ECO:0000313" key="1">
    <source>
        <dbReference type="EMBL" id="KJY27358.1"/>
    </source>
</evidence>
<dbReference type="EMBL" id="JZWV01000844">
    <property type="protein sequence ID" value="KJY27358.1"/>
    <property type="molecule type" value="Genomic_DNA"/>
</dbReference>
<organism evidence="1 2">
    <name type="scientific">Streptomyces katrae</name>
    <dbReference type="NCBI Taxonomy" id="68223"/>
    <lineage>
        <taxon>Bacteria</taxon>
        <taxon>Bacillati</taxon>
        <taxon>Actinomycetota</taxon>
        <taxon>Actinomycetes</taxon>
        <taxon>Kitasatosporales</taxon>
        <taxon>Streptomycetaceae</taxon>
        <taxon>Streptomyces</taxon>
    </lineage>
</organism>